<gene>
    <name evidence="10 13" type="primary">hisH</name>
    <name evidence="13" type="ORF">HH304_19635</name>
</gene>
<evidence type="ECO:0000256" key="11">
    <source>
        <dbReference type="PIRSR" id="PIRSR000495-1"/>
    </source>
</evidence>
<dbReference type="EMBL" id="JABBNU010000014">
    <property type="protein sequence ID" value="NMM50631.1"/>
    <property type="molecule type" value="Genomic_DNA"/>
</dbReference>
<comment type="subcellular location">
    <subcellularLocation>
        <location evidence="10">Cytoplasm</location>
    </subcellularLocation>
</comment>
<evidence type="ECO:0000256" key="4">
    <source>
        <dbReference type="ARBA" id="ARBA00022801"/>
    </source>
</evidence>
<dbReference type="InterPro" id="IPR029062">
    <property type="entry name" value="Class_I_gatase-like"/>
</dbReference>
<name>A0A848J4F7_9BACT</name>
<evidence type="ECO:0000256" key="1">
    <source>
        <dbReference type="ARBA" id="ARBA00005091"/>
    </source>
</evidence>
<sequence>MDTAIIKYNAGNVQSVKYALDRIGVKYRLTDNASEIMSADKVIFPGVGEASTAMNYLKENGLDNVLRSLTQPTLGVCLGLQLMCKHTEENDTECLGLFDIDVKKFKTDPNTVIPYKIPHMGWNKLAYKEHPLFEGMPAQPQFYFVHSYYAPLSKYTLASANYMHDFSVVIQRNNFYAIQPHPEKSSDAGSLFLKNFIEKIK</sequence>
<dbReference type="Proteomes" id="UP000559010">
    <property type="component" value="Unassembled WGS sequence"/>
</dbReference>
<evidence type="ECO:0000256" key="6">
    <source>
        <dbReference type="ARBA" id="ARBA00023102"/>
    </source>
</evidence>
<dbReference type="GO" id="GO:0005737">
    <property type="term" value="C:cytoplasm"/>
    <property type="evidence" value="ECO:0007669"/>
    <property type="project" value="UniProtKB-SubCell"/>
</dbReference>
<accession>A0A848J4F7</accession>
<proteinExistence type="inferred from homology"/>
<evidence type="ECO:0000256" key="5">
    <source>
        <dbReference type="ARBA" id="ARBA00022962"/>
    </source>
</evidence>
<dbReference type="PANTHER" id="PTHR42701:SF1">
    <property type="entry name" value="IMIDAZOLE GLYCEROL PHOSPHATE SYNTHASE SUBUNIT HISH"/>
    <property type="match status" value="1"/>
</dbReference>
<dbReference type="NCBIfam" id="TIGR01855">
    <property type="entry name" value="IMP_synth_hisH"/>
    <property type="match status" value="1"/>
</dbReference>
<dbReference type="EC" id="3.5.1.2" evidence="10"/>
<dbReference type="HAMAP" id="MF_00278">
    <property type="entry name" value="HisH"/>
    <property type="match status" value="1"/>
</dbReference>
<dbReference type="Pfam" id="PF00117">
    <property type="entry name" value="GATase"/>
    <property type="match status" value="1"/>
</dbReference>
<feature type="active site" evidence="10 11">
    <location>
        <position position="181"/>
    </location>
</feature>
<evidence type="ECO:0000256" key="8">
    <source>
        <dbReference type="ARBA" id="ARBA00047838"/>
    </source>
</evidence>
<organism evidence="13 14">
    <name type="scientific">Marinigracilibium pacificum</name>
    <dbReference type="NCBI Taxonomy" id="2729599"/>
    <lineage>
        <taxon>Bacteria</taxon>
        <taxon>Pseudomonadati</taxon>
        <taxon>Bacteroidota</taxon>
        <taxon>Cytophagia</taxon>
        <taxon>Cytophagales</taxon>
        <taxon>Flammeovirgaceae</taxon>
        <taxon>Marinigracilibium</taxon>
    </lineage>
</organism>
<dbReference type="PANTHER" id="PTHR42701">
    <property type="entry name" value="IMIDAZOLE GLYCEROL PHOSPHATE SYNTHASE SUBUNIT HISH"/>
    <property type="match status" value="1"/>
</dbReference>
<evidence type="ECO:0000313" key="14">
    <source>
        <dbReference type="Proteomes" id="UP000559010"/>
    </source>
</evidence>
<evidence type="ECO:0000256" key="3">
    <source>
        <dbReference type="ARBA" id="ARBA00022605"/>
    </source>
</evidence>
<feature type="active site" evidence="10 11">
    <location>
        <position position="183"/>
    </location>
</feature>
<evidence type="ECO:0000256" key="2">
    <source>
        <dbReference type="ARBA" id="ARBA00011152"/>
    </source>
</evidence>
<keyword evidence="10" id="KW-0963">Cytoplasm</keyword>
<feature type="domain" description="Glutamine amidotransferase" evidence="12">
    <location>
        <begin position="9"/>
        <end position="198"/>
    </location>
</feature>
<comment type="pathway">
    <text evidence="1 10">Amino-acid biosynthesis; L-histidine biosynthesis; L-histidine from 5-phospho-alpha-D-ribose 1-diphosphate: step 5/9.</text>
</comment>
<dbReference type="GO" id="GO:0004359">
    <property type="term" value="F:glutaminase activity"/>
    <property type="evidence" value="ECO:0007669"/>
    <property type="project" value="UniProtKB-EC"/>
</dbReference>
<evidence type="ECO:0000256" key="10">
    <source>
        <dbReference type="HAMAP-Rule" id="MF_00278"/>
    </source>
</evidence>
<comment type="subunit">
    <text evidence="2 10">Heterodimer of HisH and HisF.</text>
</comment>
<dbReference type="AlphaFoldDB" id="A0A848J4F7"/>
<dbReference type="UniPathway" id="UPA00031">
    <property type="reaction ID" value="UER00010"/>
</dbReference>
<comment type="caution">
    <text evidence="13">The sequence shown here is derived from an EMBL/GenBank/DDBJ whole genome shotgun (WGS) entry which is preliminary data.</text>
</comment>
<keyword evidence="14" id="KW-1185">Reference proteome</keyword>
<comment type="function">
    <text evidence="10">IGPS catalyzes the conversion of PRFAR and glutamine to IGP, AICAR and glutamate. The HisH subunit catalyzes the hydrolysis of glutamine to glutamate and ammonia as part of the synthesis of IGP and AICAR. The resulting ammonia molecule is channeled to the active site of HisF.</text>
</comment>
<dbReference type="SUPFAM" id="SSF52317">
    <property type="entry name" value="Class I glutamine amidotransferase-like"/>
    <property type="match status" value="1"/>
</dbReference>
<dbReference type="InterPro" id="IPR017926">
    <property type="entry name" value="GATASE"/>
</dbReference>
<keyword evidence="3 10" id="KW-0028">Amino-acid biosynthesis</keyword>
<dbReference type="Gene3D" id="3.40.50.880">
    <property type="match status" value="1"/>
</dbReference>
<evidence type="ECO:0000259" key="12">
    <source>
        <dbReference type="Pfam" id="PF00117"/>
    </source>
</evidence>
<evidence type="ECO:0000313" key="13">
    <source>
        <dbReference type="EMBL" id="NMM50631.1"/>
    </source>
</evidence>
<dbReference type="EC" id="4.3.2.10" evidence="10"/>
<feature type="active site" description="Nucleophile" evidence="10 11">
    <location>
        <position position="77"/>
    </location>
</feature>
<evidence type="ECO:0000256" key="7">
    <source>
        <dbReference type="ARBA" id="ARBA00023239"/>
    </source>
</evidence>
<dbReference type="GO" id="GO:0016829">
    <property type="term" value="F:lyase activity"/>
    <property type="evidence" value="ECO:0007669"/>
    <property type="project" value="UniProtKB-KW"/>
</dbReference>
<dbReference type="InterPro" id="IPR010139">
    <property type="entry name" value="Imidazole-glycPsynth_HisH"/>
</dbReference>
<evidence type="ECO:0000256" key="9">
    <source>
        <dbReference type="ARBA" id="ARBA00049534"/>
    </source>
</evidence>
<dbReference type="PROSITE" id="PS51273">
    <property type="entry name" value="GATASE_TYPE_1"/>
    <property type="match status" value="1"/>
</dbReference>
<keyword evidence="4 10" id="KW-0378">Hydrolase</keyword>
<dbReference type="RefSeq" id="WP_169684991.1">
    <property type="nucleotide sequence ID" value="NZ_JABBNU010000014.1"/>
</dbReference>
<dbReference type="CDD" id="cd01748">
    <property type="entry name" value="GATase1_IGP_Synthase"/>
    <property type="match status" value="1"/>
</dbReference>
<dbReference type="PIRSF" id="PIRSF000495">
    <property type="entry name" value="Amidotransf_hisH"/>
    <property type="match status" value="1"/>
</dbReference>
<protein>
    <recommendedName>
        <fullName evidence="10">Imidazole glycerol phosphate synthase subunit HisH</fullName>
        <ecNumber evidence="10">4.3.2.10</ecNumber>
    </recommendedName>
    <alternativeName>
        <fullName evidence="10">IGP synthase glutaminase subunit</fullName>
        <ecNumber evidence="10">3.5.1.2</ecNumber>
    </alternativeName>
    <alternativeName>
        <fullName evidence="10">IGP synthase subunit HisH</fullName>
    </alternativeName>
    <alternativeName>
        <fullName evidence="10">ImGP synthase subunit HisH</fullName>
        <shortName evidence="10">IGPS subunit HisH</shortName>
    </alternativeName>
</protein>
<dbReference type="GO" id="GO:0000107">
    <property type="term" value="F:imidazoleglycerol-phosphate synthase activity"/>
    <property type="evidence" value="ECO:0007669"/>
    <property type="project" value="UniProtKB-UniRule"/>
</dbReference>
<dbReference type="GO" id="GO:0000105">
    <property type="term" value="P:L-histidine biosynthetic process"/>
    <property type="evidence" value="ECO:0007669"/>
    <property type="project" value="UniProtKB-UniRule"/>
</dbReference>
<keyword evidence="7 10" id="KW-0456">Lyase</keyword>
<keyword evidence="6 10" id="KW-0368">Histidine biosynthesis</keyword>
<comment type="catalytic activity">
    <reaction evidence="9 10">
        <text>L-glutamine + H2O = L-glutamate + NH4(+)</text>
        <dbReference type="Rhea" id="RHEA:15889"/>
        <dbReference type="ChEBI" id="CHEBI:15377"/>
        <dbReference type="ChEBI" id="CHEBI:28938"/>
        <dbReference type="ChEBI" id="CHEBI:29985"/>
        <dbReference type="ChEBI" id="CHEBI:58359"/>
        <dbReference type="EC" id="3.5.1.2"/>
    </reaction>
</comment>
<comment type="catalytic activity">
    <reaction evidence="8 10">
        <text>5-[(5-phospho-1-deoxy-D-ribulos-1-ylimino)methylamino]-1-(5-phospho-beta-D-ribosyl)imidazole-4-carboxamide + L-glutamine = D-erythro-1-(imidazol-4-yl)glycerol 3-phosphate + 5-amino-1-(5-phospho-beta-D-ribosyl)imidazole-4-carboxamide + L-glutamate + H(+)</text>
        <dbReference type="Rhea" id="RHEA:24793"/>
        <dbReference type="ChEBI" id="CHEBI:15378"/>
        <dbReference type="ChEBI" id="CHEBI:29985"/>
        <dbReference type="ChEBI" id="CHEBI:58278"/>
        <dbReference type="ChEBI" id="CHEBI:58359"/>
        <dbReference type="ChEBI" id="CHEBI:58475"/>
        <dbReference type="ChEBI" id="CHEBI:58525"/>
        <dbReference type="EC" id="4.3.2.10"/>
    </reaction>
</comment>
<keyword evidence="5 10" id="KW-0315">Glutamine amidotransferase</keyword>
<reference evidence="13 14" key="1">
    <citation type="submission" date="2020-04" db="EMBL/GenBank/DDBJ databases">
        <title>Flammeovirgaceae bacterium KN852 isolated from deep sea.</title>
        <authorList>
            <person name="Zhang D.-C."/>
        </authorList>
    </citation>
    <scope>NUCLEOTIDE SEQUENCE [LARGE SCALE GENOMIC DNA]</scope>
    <source>
        <strain evidence="13 14">KN852</strain>
    </source>
</reference>